<name>A0AAV8UPJ8_9RHOD</name>
<evidence type="ECO:0000256" key="1">
    <source>
        <dbReference type="SAM" id="MobiDB-lite"/>
    </source>
</evidence>
<dbReference type="Gene3D" id="3.40.50.300">
    <property type="entry name" value="P-loop containing nucleotide triphosphate hydrolases"/>
    <property type="match status" value="1"/>
</dbReference>
<protein>
    <submittedName>
        <fullName evidence="2">Uncharacterized protein</fullName>
    </submittedName>
</protein>
<comment type="caution">
    <text evidence="2">The sequence shown here is derived from an EMBL/GenBank/DDBJ whole genome shotgun (WGS) entry which is preliminary data.</text>
</comment>
<gene>
    <name evidence="2" type="ORF">NDN08_000946</name>
</gene>
<accession>A0AAV8UPJ8</accession>
<dbReference type="EMBL" id="JAMWBK010000006">
    <property type="protein sequence ID" value="KAJ8904428.1"/>
    <property type="molecule type" value="Genomic_DNA"/>
</dbReference>
<feature type="region of interest" description="Disordered" evidence="1">
    <location>
        <begin position="1"/>
        <end position="25"/>
    </location>
</feature>
<dbReference type="SUPFAM" id="SSF47576">
    <property type="entry name" value="Calponin-homology domain, CH-domain"/>
    <property type="match status" value="1"/>
</dbReference>
<dbReference type="Gene3D" id="1.10.418.10">
    <property type="entry name" value="Calponin-like domain"/>
    <property type="match status" value="1"/>
</dbReference>
<dbReference type="InterPro" id="IPR027417">
    <property type="entry name" value="P-loop_NTPase"/>
</dbReference>
<sequence length="571" mass="64415">MGGSSRNLKAENAHKDGSGRTRSERLSNAHPVVYSELVDSLAADEGHWCMFLRDGVEGDVKFGKTIRRSEYGRVPLGPVVVEEQEELLMTWIETKLDIKLDHSQPLAYALTSGIVLRFLTNGEAWVPSATLEGPWEGNDSAETRLDRRELRRLRRQERKDGVKVKGSKAFLRSMGVWEERRIPLPYSYYTCVRGISLFLQHLRNIGMDSNEMFEFDDLLYYRNIPKVMRCIAAYARKTDYENFAQIANQVPGAVLNWTQEDEPNERWENDRMLSDLVLAFKKASTKKRLSVLVAGAMGSGKSATIETIMGRRSMAHRHKLNLITEDYHFTPEEILERKKKRDLMSDPLLRFKLDAGKNPNAEVSKIYTKMHGIAVSITEVPGMEEYIAGSADGNCLIRARAGDFEGVRKSIAHDRYDLVLVVDRIDDYNPNRTLTACRSLSALFGPRVFDYCLFIFTHGSSLPPADLTYTEHRSRCVQASLEVANKFAAGAGGQLFPSAVIENSKSCPQDSKTGSPILPDGSDFLPRLHRAMETVLLSQHGLPSLVPKRKRPWWESWVLGGVALWIVTFGL</sequence>
<dbReference type="CDD" id="cd00014">
    <property type="entry name" value="CH_SF"/>
    <property type="match status" value="1"/>
</dbReference>
<dbReference type="AlphaFoldDB" id="A0AAV8UPJ8"/>
<proteinExistence type="predicted"/>
<reference evidence="2 3" key="1">
    <citation type="journal article" date="2023" name="Nat. Commun.">
        <title>Origin of minicircular mitochondrial genomes in red algae.</title>
        <authorList>
            <person name="Lee Y."/>
            <person name="Cho C.H."/>
            <person name="Lee Y.M."/>
            <person name="Park S.I."/>
            <person name="Yang J.H."/>
            <person name="West J.A."/>
            <person name="Bhattacharya D."/>
            <person name="Yoon H.S."/>
        </authorList>
    </citation>
    <scope>NUCLEOTIDE SEQUENCE [LARGE SCALE GENOMIC DNA]</scope>
    <source>
        <strain evidence="2 3">CCMP1338</strain>
        <tissue evidence="2">Whole cell</tissue>
    </source>
</reference>
<keyword evidence="3" id="KW-1185">Reference proteome</keyword>
<dbReference type="Proteomes" id="UP001157974">
    <property type="component" value="Unassembled WGS sequence"/>
</dbReference>
<evidence type="ECO:0000313" key="3">
    <source>
        <dbReference type="Proteomes" id="UP001157974"/>
    </source>
</evidence>
<evidence type="ECO:0000313" key="2">
    <source>
        <dbReference type="EMBL" id="KAJ8904428.1"/>
    </source>
</evidence>
<feature type="compositionally biased region" description="Basic and acidic residues" evidence="1">
    <location>
        <begin position="8"/>
        <end position="25"/>
    </location>
</feature>
<dbReference type="InterPro" id="IPR036872">
    <property type="entry name" value="CH_dom_sf"/>
</dbReference>
<organism evidence="2 3">
    <name type="scientific">Rhodosorus marinus</name>
    <dbReference type="NCBI Taxonomy" id="101924"/>
    <lineage>
        <taxon>Eukaryota</taxon>
        <taxon>Rhodophyta</taxon>
        <taxon>Stylonematophyceae</taxon>
        <taxon>Stylonematales</taxon>
        <taxon>Stylonemataceae</taxon>
        <taxon>Rhodosorus</taxon>
    </lineage>
</organism>